<dbReference type="GO" id="GO:0003700">
    <property type="term" value="F:DNA-binding transcription factor activity"/>
    <property type="evidence" value="ECO:0007669"/>
    <property type="project" value="InterPro"/>
</dbReference>
<protein>
    <submittedName>
        <fullName evidence="10">Dehydration-responsive element-binding protein 2d</fullName>
    </submittedName>
</protein>
<feature type="domain" description="AP2/ERF" evidence="9">
    <location>
        <begin position="13"/>
        <end position="70"/>
    </location>
</feature>
<evidence type="ECO:0000256" key="5">
    <source>
        <dbReference type="ARBA" id="ARBA00023159"/>
    </source>
</evidence>
<dbReference type="Gene3D" id="3.30.730.10">
    <property type="entry name" value="AP2/ERF domain"/>
    <property type="match status" value="1"/>
</dbReference>
<dbReference type="InterPro" id="IPR016177">
    <property type="entry name" value="DNA-bd_dom_sf"/>
</dbReference>
<dbReference type="SUPFAM" id="SSF54171">
    <property type="entry name" value="DNA-binding domain"/>
    <property type="match status" value="1"/>
</dbReference>
<accession>A0A830C6A3</accession>
<evidence type="ECO:0000256" key="1">
    <source>
        <dbReference type="ARBA" id="ARBA00004123"/>
    </source>
</evidence>
<evidence type="ECO:0000256" key="4">
    <source>
        <dbReference type="ARBA" id="ARBA00023125"/>
    </source>
</evidence>
<keyword evidence="11" id="KW-1185">Reference proteome</keyword>
<evidence type="ECO:0000256" key="7">
    <source>
        <dbReference type="ARBA" id="ARBA00023242"/>
    </source>
</evidence>
<reference evidence="10" key="1">
    <citation type="submission" date="2020-07" db="EMBL/GenBank/DDBJ databases">
        <title>Ethylene signaling mediates host invasion by parasitic plants.</title>
        <authorList>
            <person name="Yoshida S."/>
        </authorList>
    </citation>
    <scope>NUCLEOTIDE SEQUENCE</scope>
    <source>
        <strain evidence="10">Okayama</strain>
    </source>
</reference>
<dbReference type="SMART" id="SM00380">
    <property type="entry name" value="AP2"/>
    <property type="match status" value="1"/>
</dbReference>
<sequence>MRGKGGPENAACTYKGVRQRTWGKWVAEIREPNRGSRVWLGHLRHLLRRSRGLRRRGPEALRPDAKVNLPHLWDQAPQPAPPVKIEDQRINNSLPDCGGLGGFRGIRRRKSRRRRRRWRRNFFYNFTFL</sequence>
<evidence type="ECO:0000259" key="9">
    <source>
        <dbReference type="PROSITE" id="PS51032"/>
    </source>
</evidence>
<evidence type="ECO:0000313" key="11">
    <source>
        <dbReference type="Proteomes" id="UP000653305"/>
    </source>
</evidence>
<evidence type="ECO:0000256" key="2">
    <source>
        <dbReference type="ARBA" id="ARBA00023015"/>
    </source>
</evidence>
<evidence type="ECO:0000256" key="8">
    <source>
        <dbReference type="ARBA" id="ARBA00024343"/>
    </source>
</evidence>
<keyword evidence="4" id="KW-0238">DNA-binding</keyword>
<dbReference type="AlphaFoldDB" id="A0A830C6A3"/>
<dbReference type="InterPro" id="IPR001471">
    <property type="entry name" value="AP2/ERF_dom"/>
</dbReference>
<evidence type="ECO:0000256" key="3">
    <source>
        <dbReference type="ARBA" id="ARBA00023016"/>
    </source>
</evidence>
<dbReference type="EMBL" id="BMAC01000376">
    <property type="protein sequence ID" value="GFP95160.1"/>
    <property type="molecule type" value="Genomic_DNA"/>
</dbReference>
<evidence type="ECO:0000256" key="6">
    <source>
        <dbReference type="ARBA" id="ARBA00023163"/>
    </source>
</evidence>
<name>A0A830C6A3_9LAMI</name>
<dbReference type="PANTHER" id="PTHR31241:SF62">
    <property type="entry name" value="DEHYDRATION-RESPONSIVE ELEMENT-BINDING PROTEIN 2D"/>
    <property type="match status" value="1"/>
</dbReference>
<dbReference type="OrthoDB" id="550883at2759"/>
<dbReference type="GO" id="GO:0045893">
    <property type="term" value="P:positive regulation of DNA-templated transcription"/>
    <property type="evidence" value="ECO:0007669"/>
    <property type="project" value="TreeGrafter"/>
</dbReference>
<dbReference type="Proteomes" id="UP000653305">
    <property type="component" value="Unassembled WGS sequence"/>
</dbReference>
<keyword evidence="5" id="KW-0010">Activator</keyword>
<keyword evidence="7" id="KW-0539">Nucleus</keyword>
<dbReference type="GO" id="GO:0006950">
    <property type="term" value="P:response to stress"/>
    <property type="evidence" value="ECO:0007669"/>
    <property type="project" value="TreeGrafter"/>
</dbReference>
<dbReference type="GO" id="GO:0000976">
    <property type="term" value="F:transcription cis-regulatory region binding"/>
    <property type="evidence" value="ECO:0007669"/>
    <property type="project" value="TreeGrafter"/>
</dbReference>
<organism evidence="10 11">
    <name type="scientific">Phtheirospermum japonicum</name>
    <dbReference type="NCBI Taxonomy" id="374723"/>
    <lineage>
        <taxon>Eukaryota</taxon>
        <taxon>Viridiplantae</taxon>
        <taxon>Streptophyta</taxon>
        <taxon>Embryophyta</taxon>
        <taxon>Tracheophyta</taxon>
        <taxon>Spermatophyta</taxon>
        <taxon>Magnoliopsida</taxon>
        <taxon>eudicotyledons</taxon>
        <taxon>Gunneridae</taxon>
        <taxon>Pentapetalae</taxon>
        <taxon>asterids</taxon>
        <taxon>lamiids</taxon>
        <taxon>Lamiales</taxon>
        <taxon>Orobanchaceae</taxon>
        <taxon>Orobanchaceae incertae sedis</taxon>
        <taxon>Phtheirospermum</taxon>
    </lineage>
</organism>
<dbReference type="PROSITE" id="PS51032">
    <property type="entry name" value="AP2_ERF"/>
    <property type="match status" value="1"/>
</dbReference>
<keyword evidence="2" id="KW-0805">Transcription regulation</keyword>
<dbReference type="InterPro" id="IPR036955">
    <property type="entry name" value="AP2/ERF_dom_sf"/>
</dbReference>
<comment type="caution">
    <text evidence="10">The sequence shown here is derived from an EMBL/GenBank/DDBJ whole genome shotgun (WGS) entry which is preliminary data.</text>
</comment>
<comment type="subcellular location">
    <subcellularLocation>
        <location evidence="1">Nucleus</location>
    </subcellularLocation>
</comment>
<keyword evidence="6" id="KW-0804">Transcription</keyword>
<dbReference type="PANTHER" id="PTHR31241">
    <property type="entry name" value="DEHYDRATION-RESPONSIVE ELEMENT-BINDING PROTEIN 2C"/>
    <property type="match status" value="1"/>
</dbReference>
<dbReference type="GO" id="GO:0005634">
    <property type="term" value="C:nucleus"/>
    <property type="evidence" value="ECO:0007669"/>
    <property type="project" value="UniProtKB-SubCell"/>
</dbReference>
<evidence type="ECO:0000313" key="10">
    <source>
        <dbReference type="EMBL" id="GFP95160.1"/>
    </source>
</evidence>
<comment type="similarity">
    <text evidence="8">Belongs to the AP2/ERF transcription factor family. ERF subfamily.</text>
</comment>
<gene>
    <name evidence="10" type="ORF">PHJA_001660400</name>
</gene>
<proteinExistence type="inferred from homology"/>
<keyword evidence="3" id="KW-0346">Stress response</keyword>
<dbReference type="CDD" id="cd00018">
    <property type="entry name" value="AP2"/>
    <property type="match status" value="1"/>
</dbReference>